<keyword evidence="1" id="KW-0646">Protease inhibitor</keyword>
<accession>A0A368FUX3</accession>
<dbReference type="EMBL" id="JOJR01000606">
    <property type="protein sequence ID" value="RCN35963.1"/>
    <property type="molecule type" value="Genomic_DNA"/>
</dbReference>
<dbReference type="AlphaFoldDB" id="A0A368FUX3"/>
<dbReference type="PANTHER" id="PTHR10083">
    <property type="entry name" value="KUNITZ-TYPE PROTEASE INHIBITOR-RELATED"/>
    <property type="match status" value="1"/>
</dbReference>
<dbReference type="STRING" id="29170.A0A368FUX3"/>
<dbReference type="CDD" id="cd00109">
    <property type="entry name" value="Kunitz-type"/>
    <property type="match status" value="2"/>
</dbReference>
<keyword evidence="2" id="KW-0722">Serine protease inhibitor</keyword>
<dbReference type="InterPro" id="IPR002223">
    <property type="entry name" value="Kunitz_BPTI"/>
</dbReference>
<gene>
    <name evidence="5" type="ORF">ANCCAN_18171</name>
</gene>
<dbReference type="PRINTS" id="PR00759">
    <property type="entry name" value="BASICPTASE"/>
</dbReference>
<evidence type="ECO:0000256" key="1">
    <source>
        <dbReference type="ARBA" id="ARBA00022690"/>
    </source>
</evidence>
<feature type="domain" description="BPTI/Kunitz inhibitor" evidence="4">
    <location>
        <begin position="132"/>
        <end position="182"/>
    </location>
</feature>
<organism evidence="5 6">
    <name type="scientific">Ancylostoma caninum</name>
    <name type="common">Dog hookworm</name>
    <dbReference type="NCBI Taxonomy" id="29170"/>
    <lineage>
        <taxon>Eukaryota</taxon>
        <taxon>Metazoa</taxon>
        <taxon>Ecdysozoa</taxon>
        <taxon>Nematoda</taxon>
        <taxon>Chromadorea</taxon>
        <taxon>Rhabditida</taxon>
        <taxon>Rhabditina</taxon>
        <taxon>Rhabditomorpha</taxon>
        <taxon>Strongyloidea</taxon>
        <taxon>Ancylostomatidae</taxon>
        <taxon>Ancylostomatinae</taxon>
        <taxon>Ancylostoma</taxon>
    </lineage>
</organism>
<comment type="caution">
    <text evidence="5">The sequence shown here is derived from an EMBL/GenBank/DDBJ whole genome shotgun (WGS) entry which is preliminary data.</text>
</comment>
<evidence type="ECO:0000313" key="6">
    <source>
        <dbReference type="Proteomes" id="UP000252519"/>
    </source>
</evidence>
<dbReference type="GO" id="GO:0005615">
    <property type="term" value="C:extracellular space"/>
    <property type="evidence" value="ECO:0007669"/>
    <property type="project" value="TreeGrafter"/>
</dbReference>
<dbReference type="PROSITE" id="PS00280">
    <property type="entry name" value="BPTI_KUNITZ_1"/>
    <property type="match status" value="2"/>
</dbReference>
<dbReference type="PANTHER" id="PTHR10083:SF328">
    <property type="entry name" value="TISSUE FACTOR PATHWAY INHIBITOR"/>
    <property type="match status" value="1"/>
</dbReference>
<dbReference type="OrthoDB" id="4473401at2759"/>
<keyword evidence="3" id="KW-1015">Disulfide bond</keyword>
<dbReference type="SUPFAM" id="SSF57362">
    <property type="entry name" value="BPTI-like"/>
    <property type="match status" value="2"/>
</dbReference>
<protein>
    <submittedName>
        <fullName evidence="5">Kunitz/Bovine pancreatic trypsin inhibitor domain protein</fullName>
    </submittedName>
</protein>
<dbReference type="Gene3D" id="4.10.410.10">
    <property type="entry name" value="Pancreatic trypsin inhibitor Kunitz domain"/>
    <property type="match status" value="2"/>
</dbReference>
<dbReference type="InterPro" id="IPR050098">
    <property type="entry name" value="TFPI/VKTCI-like"/>
</dbReference>
<evidence type="ECO:0000259" key="4">
    <source>
        <dbReference type="PROSITE" id="PS50279"/>
    </source>
</evidence>
<dbReference type="Pfam" id="PF00014">
    <property type="entry name" value="Kunitz_BPTI"/>
    <property type="match status" value="2"/>
</dbReference>
<evidence type="ECO:0000256" key="2">
    <source>
        <dbReference type="ARBA" id="ARBA00022900"/>
    </source>
</evidence>
<dbReference type="SMART" id="SM00131">
    <property type="entry name" value="KU"/>
    <property type="match status" value="2"/>
</dbReference>
<dbReference type="PROSITE" id="PS50279">
    <property type="entry name" value="BPTI_KUNITZ_2"/>
    <property type="match status" value="2"/>
</dbReference>
<sequence>MRKLSQGRNNGKTWILIRIYKKILHAKHLLEGNEVNSRRRSFYGDRYAYDPAEGKCVRFVYGGCQGNENNFKTRRQCVRACMLKRSASIPDIMPLREVQVETVPLFEIPGVELNPRENRPLFVLPKKVPKRCRQRIDSGVCHGYIPKFAFDENSGECIRFIYGGCGGNRNRFDTKAECQLACLP</sequence>
<name>A0A368FUX3_ANCCA</name>
<dbReference type="InterPro" id="IPR020901">
    <property type="entry name" value="Prtase_inh_Kunz-CS"/>
</dbReference>
<feature type="domain" description="BPTI/Kunitz inhibitor" evidence="4">
    <location>
        <begin position="46"/>
        <end position="81"/>
    </location>
</feature>
<evidence type="ECO:0000256" key="3">
    <source>
        <dbReference type="ARBA" id="ARBA00023157"/>
    </source>
</evidence>
<proteinExistence type="predicted"/>
<evidence type="ECO:0000313" key="5">
    <source>
        <dbReference type="EMBL" id="RCN35963.1"/>
    </source>
</evidence>
<dbReference type="Proteomes" id="UP000252519">
    <property type="component" value="Unassembled WGS sequence"/>
</dbReference>
<dbReference type="FunFam" id="4.10.410.10:FF:000020">
    <property type="entry name" value="Collagen, type VI, alpha 3"/>
    <property type="match status" value="1"/>
</dbReference>
<dbReference type="InterPro" id="IPR036880">
    <property type="entry name" value="Kunitz_BPTI_sf"/>
</dbReference>
<reference evidence="5 6" key="1">
    <citation type="submission" date="2014-10" db="EMBL/GenBank/DDBJ databases">
        <title>Draft genome of the hookworm Ancylostoma caninum.</title>
        <authorList>
            <person name="Mitreva M."/>
        </authorList>
    </citation>
    <scope>NUCLEOTIDE SEQUENCE [LARGE SCALE GENOMIC DNA]</scope>
    <source>
        <strain evidence="5 6">Baltimore</strain>
    </source>
</reference>
<keyword evidence="6" id="KW-1185">Reference proteome</keyword>
<dbReference type="GO" id="GO:0004867">
    <property type="term" value="F:serine-type endopeptidase inhibitor activity"/>
    <property type="evidence" value="ECO:0007669"/>
    <property type="project" value="UniProtKB-KW"/>
</dbReference>